<accession>A0ABV8NTP3</accession>
<dbReference type="PANTHER" id="PTHR11091:SF0">
    <property type="entry name" value="MALATE DEHYDROGENASE"/>
    <property type="match status" value="1"/>
</dbReference>
<dbReference type="Proteomes" id="UP001595848">
    <property type="component" value="Unassembled WGS sequence"/>
</dbReference>
<dbReference type="InterPro" id="IPR003767">
    <property type="entry name" value="Malate/L-lactate_DH-like"/>
</dbReference>
<name>A0ABV8NTP3_9BURK</name>
<evidence type="ECO:0000313" key="2">
    <source>
        <dbReference type="Proteomes" id="UP001595848"/>
    </source>
</evidence>
<dbReference type="RefSeq" id="WP_217962510.1">
    <property type="nucleotide sequence ID" value="NZ_JAHTBN010000001.1"/>
</dbReference>
<sequence>MTCGTEQDLRIPATALSAYAAELLRRAGMTAQQAAAVAGRLVESDLLGHRTHGVAMLPTYLERLADGRIRTAGSIDVLNDDGANFTWQANRLPGAWVVDRAVSQAIERSRNHAVVTASIAECTHIGALQAYFDEIAECKLMALMMVTDPGVASVAPFGGADPVLTSNPLGACIPTHGQPILIDQSTSVTSNASVRQYELAGKKLPGKWLLDCEGVATDDPGALAGEPPGTIMPIGGEDFGYKGFAFGLLVETFALALCGFGRSQPRVRGGQGVFLQLLDPDRFCGRQRFLDETTALARQCKASRPARGSDGVRLPGERALMLKHEQQISGVALSAARVRQVDDWAERLSAPHLASLACTRT</sequence>
<comment type="caution">
    <text evidence="1">The sequence shown here is derived from an EMBL/GenBank/DDBJ whole genome shotgun (WGS) entry which is preliminary data.</text>
</comment>
<protein>
    <submittedName>
        <fullName evidence="1">Ldh family oxidoreductase</fullName>
    </submittedName>
</protein>
<proteinExistence type="predicted"/>
<reference evidence="2" key="1">
    <citation type="journal article" date="2019" name="Int. J. Syst. Evol. Microbiol.">
        <title>The Global Catalogue of Microorganisms (GCM) 10K type strain sequencing project: providing services to taxonomists for standard genome sequencing and annotation.</title>
        <authorList>
            <consortium name="The Broad Institute Genomics Platform"/>
            <consortium name="The Broad Institute Genome Sequencing Center for Infectious Disease"/>
            <person name="Wu L."/>
            <person name="Ma J."/>
        </authorList>
    </citation>
    <scope>NUCLEOTIDE SEQUENCE [LARGE SCALE GENOMIC DNA]</scope>
    <source>
        <strain evidence="2">LMG 24813</strain>
    </source>
</reference>
<dbReference type="PANTHER" id="PTHR11091">
    <property type="entry name" value="OXIDOREDUCTASE-RELATED"/>
    <property type="match status" value="1"/>
</dbReference>
<keyword evidence="2" id="KW-1185">Reference proteome</keyword>
<evidence type="ECO:0000313" key="1">
    <source>
        <dbReference type="EMBL" id="MFC4199814.1"/>
    </source>
</evidence>
<dbReference type="Pfam" id="PF02615">
    <property type="entry name" value="Ldh_2"/>
    <property type="match status" value="1"/>
</dbReference>
<gene>
    <name evidence="1" type="ORF">ACFOY1_02505</name>
</gene>
<organism evidence="1 2">
    <name type="scientific">Candidimonas humi</name>
    <dbReference type="NCBI Taxonomy" id="683355"/>
    <lineage>
        <taxon>Bacteria</taxon>
        <taxon>Pseudomonadati</taxon>
        <taxon>Pseudomonadota</taxon>
        <taxon>Betaproteobacteria</taxon>
        <taxon>Burkholderiales</taxon>
        <taxon>Alcaligenaceae</taxon>
        <taxon>Candidimonas</taxon>
    </lineage>
</organism>
<dbReference type="EMBL" id="JBHSBV010000001">
    <property type="protein sequence ID" value="MFC4199814.1"/>
    <property type="molecule type" value="Genomic_DNA"/>
</dbReference>